<organism evidence="3">
    <name type="scientific">Anopheles marajoara</name>
    <dbReference type="NCBI Taxonomy" id="58244"/>
    <lineage>
        <taxon>Eukaryota</taxon>
        <taxon>Metazoa</taxon>
        <taxon>Ecdysozoa</taxon>
        <taxon>Arthropoda</taxon>
        <taxon>Hexapoda</taxon>
        <taxon>Insecta</taxon>
        <taxon>Pterygota</taxon>
        <taxon>Neoptera</taxon>
        <taxon>Endopterygota</taxon>
        <taxon>Diptera</taxon>
        <taxon>Nematocera</taxon>
        <taxon>Culicoidea</taxon>
        <taxon>Culicidae</taxon>
        <taxon>Anophelinae</taxon>
        <taxon>Anopheles</taxon>
    </lineage>
</organism>
<dbReference type="EMBL" id="GGFJ01011499">
    <property type="protein sequence ID" value="MBW60640.1"/>
    <property type="molecule type" value="Transcribed_RNA"/>
</dbReference>
<feature type="signal peptide" evidence="2">
    <location>
        <begin position="1"/>
        <end position="22"/>
    </location>
</feature>
<reference evidence="3" key="1">
    <citation type="submission" date="2018-01" db="EMBL/GenBank/DDBJ databases">
        <title>An insight into the sialome of Amazonian anophelines.</title>
        <authorList>
            <person name="Ribeiro J.M."/>
            <person name="Scarpassa V."/>
            <person name="Calvo E."/>
        </authorList>
    </citation>
    <scope>NUCLEOTIDE SEQUENCE</scope>
    <source>
        <tissue evidence="3">Salivary glands</tissue>
    </source>
</reference>
<evidence type="ECO:0000256" key="2">
    <source>
        <dbReference type="SAM" id="SignalP"/>
    </source>
</evidence>
<sequence length="219" mass="23116">MVGVLAAFLAAVSRFFRAPAGCFRPEAAVGDEEGSVDGSSFGSWFISSPTAHSVAVRCCLALGSPLRTFFAELLVPPPVSFGCELTSDRRLSTDTDRRSFLSCVSPASFFSLRLDAVAPPVGSDLRLRPERVVLPKSNSTGDRLSMSLDGTVRDSGSSSSELDSFAAFVGFRSADNRVVRLPPSASSPLPPFFAPLGLSSVTDSSFFTDFLPFPSSNAG</sequence>
<keyword evidence="2" id="KW-0732">Signal</keyword>
<feature type="chain" id="PRO_5014766407" evidence="2">
    <location>
        <begin position="23"/>
        <end position="219"/>
    </location>
</feature>
<evidence type="ECO:0000313" key="3">
    <source>
        <dbReference type="EMBL" id="MBW60640.1"/>
    </source>
</evidence>
<proteinExistence type="predicted"/>
<evidence type="ECO:0000256" key="1">
    <source>
        <dbReference type="SAM" id="MobiDB-lite"/>
    </source>
</evidence>
<dbReference type="AlphaFoldDB" id="A0A2M4C5Q7"/>
<protein>
    <submittedName>
        <fullName evidence="3">Putative secreted protein</fullName>
    </submittedName>
</protein>
<feature type="region of interest" description="Disordered" evidence="1">
    <location>
        <begin position="138"/>
        <end position="159"/>
    </location>
</feature>
<name>A0A2M4C5Q7_9DIPT</name>
<accession>A0A2M4C5Q7</accession>